<feature type="compositionally biased region" description="Low complexity" evidence="1">
    <location>
        <begin position="272"/>
        <end position="282"/>
    </location>
</feature>
<dbReference type="AlphaFoldDB" id="X6LYV2"/>
<sequence length="391" mass="45707">GKKKKKKKKSFATKTSKLKRSQSVDLPPLLLRLQSNNKTETETETKIKTKQKRIIRQVHSVTKTVDVSNWMALKKKQKKKKKKKRKERWERKDVHNQQILQQQQILEQEMKTETSMKRALHKAIHGNAHLQWNGKGKYRIKQHALQHYKQWSQEKSQSHPPLSSPSLPLSPPSSMTKQQIRTFVRNQTTVEHTHNEITYNKTYKQYTEWNFRIIKQPNIDRQNRSVVVHPQTGEWSYRKRRVIVRLGNPRANCTSPSTQQKLNHSSSKPKRSNPNPNAPNVPLVTSSTAKKSFSIFSGQCFFSLFNFIFFKKKPVNVFQSQNKMIHYINANKIELPRIAMFCCGSNVWDGLLLQKTSSFKIINNNNNNNNNNNKTNCQSYVSFGMSFSFLK</sequence>
<feature type="region of interest" description="Disordered" evidence="1">
    <location>
        <begin position="248"/>
        <end position="283"/>
    </location>
</feature>
<name>X6LYV2_RETFI</name>
<proteinExistence type="predicted"/>
<evidence type="ECO:0000313" key="2">
    <source>
        <dbReference type="EMBL" id="ETO06531.1"/>
    </source>
</evidence>
<accession>X6LYV2</accession>
<feature type="region of interest" description="Disordered" evidence="1">
    <location>
        <begin position="1"/>
        <end position="28"/>
    </location>
</feature>
<feature type="non-terminal residue" evidence="2">
    <location>
        <position position="1"/>
    </location>
</feature>
<feature type="compositionally biased region" description="Polar residues" evidence="1">
    <location>
        <begin position="251"/>
        <end position="264"/>
    </location>
</feature>
<feature type="compositionally biased region" description="Basic residues" evidence="1">
    <location>
        <begin position="1"/>
        <end position="20"/>
    </location>
</feature>
<dbReference type="Proteomes" id="UP000023152">
    <property type="component" value="Unassembled WGS sequence"/>
</dbReference>
<evidence type="ECO:0000256" key="1">
    <source>
        <dbReference type="SAM" id="MobiDB-lite"/>
    </source>
</evidence>
<feature type="compositionally biased region" description="Basic residues" evidence="1">
    <location>
        <begin position="74"/>
        <end position="86"/>
    </location>
</feature>
<organism evidence="2 3">
    <name type="scientific">Reticulomyxa filosa</name>
    <dbReference type="NCBI Taxonomy" id="46433"/>
    <lineage>
        <taxon>Eukaryota</taxon>
        <taxon>Sar</taxon>
        <taxon>Rhizaria</taxon>
        <taxon>Retaria</taxon>
        <taxon>Foraminifera</taxon>
        <taxon>Monothalamids</taxon>
        <taxon>Reticulomyxidae</taxon>
        <taxon>Reticulomyxa</taxon>
    </lineage>
</organism>
<gene>
    <name evidence="2" type="ORF">RFI_30863</name>
</gene>
<feature type="compositionally biased region" description="Polar residues" evidence="1">
    <location>
        <begin position="149"/>
        <end position="159"/>
    </location>
</feature>
<comment type="caution">
    <text evidence="2">The sequence shown here is derived from an EMBL/GenBank/DDBJ whole genome shotgun (WGS) entry which is preliminary data.</text>
</comment>
<dbReference type="EMBL" id="ASPP01027058">
    <property type="protein sequence ID" value="ETO06531.1"/>
    <property type="molecule type" value="Genomic_DNA"/>
</dbReference>
<reference evidence="2 3" key="1">
    <citation type="journal article" date="2013" name="Curr. Biol.">
        <title>The Genome of the Foraminiferan Reticulomyxa filosa.</title>
        <authorList>
            <person name="Glockner G."/>
            <person name="Hulsmann N."/>
            <person name="Schleicher M."/>
            <person name="Noegel A.A."/>
            <person name="Eichinger L."/>
            <person name="Gallinger C."/>
            <person name="Pawlowski J."/>
            <person name="Sierra R."/>
            <person name="Euteneuer U."/>
            <person name="Pillet L."/>
            <person name="Moustafa A."/>
            <person name="Platzer M."/>
            <person name="Groth M."/>
            <person name="Szafranski K."/>
            <person name="Schliwa M."/>
        </authorList>
    </citation>
    <scope>NUCLEOTIDE SEQUENCE [LARGE SCALE GENOMIC DNA]</scope>
</reference>
<feature type="region of interest" description="Disordered" evidence="1">
    <location>
        <begin position="144"/>
        <end position="178"/>
    </location>
</feature>
<keyword evidence="3" id="KW-1185">Reference proteome</keyword>
<evidence type="ECO:0000313" key="3">
    <source>
        <dbReference type="Proteomes" id="UP000023152"/>
    </source>
</evidence>
<protein>
    <submittedName>
        <fullName evidence="2">Uncharacterized protein</fullName>
    </submittedName>
</protein>
<feature type="region of interest" description="Disordered" evidence="1">
    <location>
        <begin position="74"/>
        <end position="103"/>
    </location>
</feature>